<dbReference type="AlphaFoldDB" id="A0AAE1VDM1"/>
<keyword evidence="3 6" id="KW-0812">Transmembrane</keyword>
<evidence type="ECO:0000256" key="1">
    <source>
        <dbReference type="ARBA" id="ARBA00004141"/>
    </source>
</evidence>
<feature type="transmembrane region" description="Helical" evidence="6">
    <location>
        <begin position="107"/>
        <end position="126"/>
    </location>
</feature>
<keyword evidence="9" id="KW-1185">Reference proteome</keyword>
<feature type="transmembrane region" description="Helical" evidence="6">
    <location>
        <begin position="24"/>
        <end position="43"/>
    </location>
</feature>
<dbReference type="InterPro" id="IPR037185">
    <property type="entry name" value="EmrE-like"/>
</dbReference>
<evidence type="ECO:0000259" key="7">
    <source>
        <dbReference type="Pfam" id="PF00892"/>
    </source>
</evidence>
<dbReference type="InterPro" id="IPR030184">
    <property type="entry name" value="WAT1-related"/>
</dbReference>
<evidence type="ECO:0000256" key="6">
    <source>
        <dbReference type="RuleBase" id="RU363077"/>
    </source>
</evidence>
<dbReference type="EMBL" id="JAVYJV010000007">
    <property type="protein sequence ID" value="KAK4365903.1"/>
    <property type="molecule type" value="Genomic_DNA"/>
</dbReference>
<dbReference type="SUPFAM" id="SSF103481">
    <property type="entry name" value="Multidrug resistance efflux transporter EmrE"/>
    <property type="match status" value="1"/>
</dbReference>
<dbReference type="Pfam" id="PF00892">
    <property type="entry name" value="EamA"/>
    <property type="match status" value="1"/>
</dbReference>
<feature type="transmembrane region" description="Helical" evidence="6">
    <location>
        <begin position="146"/>
        <end position="165"/>
    </location>
</feature>
<protein>
    <recommendedName>
        <fullName evidence="6">WAT1-related protein</fullName>
    </recommendedName>
</protein>
<evidence type="ECO:0000256" key="2">
    <source>
        <dbReference type="ARBA" id="ARBA00007635"/>
    </source>
</evidence>
<dbReference type="InterPro" id="IPR000620">
    <property type="entry name" value="EamA_dom"/>
</dbReference>
<name>A0AAE1VDM1_9SOLA</name>
<comment type="similarity">
    <text evidence="2 6">Belongs to the drug/metabolite transporter (DMT) superfamily. Plant drug/metabolite exporter (P-DME) (TC 2.A.7.4) family.</text>
</comment>
<feature type="domain" description="EamA" evidence="7">
    <location>
        <begin position="78"/>
        <end position="216"/>
    </location>
</feature>
<dbReference type="Proteomes" id="UP001291623">
    <property type="component" value="Unassembled WGS sequence"/>
</dbReference>
<comment type="caution">
    <text evidence="8">The sequence shown here is derived from an EMBL/GenBank/DDBJ whole genome shotgun (WGS) entry which is preliminary data.</text>
</comment>
<organism evidence="8 9">
    <name type="scientific">Anisodus tanguticus</name>
    <dbReference type="NCBI Taxonomy" id="243964"/>
    <lineage>
        <taxon>Eukaryota</taxon>
        <taxon>Viridiplantae</taxon>
        <taxon>Streptophyta</taxon>
        <taxon>Embryophyta</taxon>
        <taxon>Tracheophyta</taxon>
        <taxon>Spermatophyta</taxon>
        <taxon>Magnoliopsida</taxon>
        <taxon>eudicotyledons</taxon>
        <taxon>Gunneridae</taxon>
        <taxon>Pentapetalae</taxon>
        <taxon>asterids</taxon>
        <taxon>lamiids</taxon>
        <taxon>Solanales</taxon>
        <taxon>Solanaceae</taxon>
        <taxon>Solanoideae</taxon>
        <taxon>Hyoscyameae</taxon>
        <taxon>Anisodus</taxon>
    </lineage>
</organism>
<feature type="transmembrane region" description="Helical" evidence="6">
    <location>
        <begin position="76"/>
        <end position="95"/>
    </location>
</feature>
<evidence type="ECO:0000256" key="3">
    <source>
        <dbReference type="ARBA" id="ARBA00022692"/>
    </source>
</evidence>
<keyword evidence="5 6" id="KW-0472">Membrane</keyword>
<reference evidence="8" key="1">
    <citation type="submission" date="2023-12" db="EMBL/GenBank/DDBJ databases">
        <title>Genome assembly of Anisodus tanguticus.</title>
        <authorList>
            <person name="Wang Y.-J."/>
        </authorList>
    </citation>
    <scope>NUCLEOTIDE SEQUENCE</scope>
    <source>
        <strain evidence="8">KB-2021</strain>
        <tissue evidence="8">Leaf</tissue>
    </source>
</reference>
<evidence type="ECO:0000256" key="5">
    <source>
        <dbReference type="ARBA" id="ARBA00023136"/>
    </source>
</evidence>
<feature type="transmembrane region" description="Helical" evidence="6">
    <location>
        <begin position="197"/>
        <end position="217"/>
    </location>
</feature>
<accession>A0AAE1VDM1</accession>
<proteinExistence type="inferred from homology"/>
<evidence type="ECO:0000256" key="4">
    <source>
        <dbReference type="ARBA" id="ARBA00022989"/>
    </source>
</evidence>
<gene>
    <name evidence="8" type="ORF">RND71_013783</name>
</gene>
<dbReference type="GO" id="GO:0022857">
    <property type="term" value="F:transmembrane transporter activity"/>
    <property type="evidence" value="ECO:0007669"/>
    <property type="project" value="InterPro"/>
</dbReference>
<comment type="subcellular location">
    <subcellularLocation>
        <location evidence="1 6">Membrane</location>
        <topology evidence="1 6">Multi-pass membrane protein</topology>
    </subcellularLocation>
</comment>
<evidence type="ECO:0000313" key="8">
    <source>
        <dbReference type="EMBL" id="KAK4365903.1"/>
    </source>
</evidence>
<evidence type="ECO:0000313" key="9">
    <source>
        <dbReference type="Proteomes" id="UP001291623"/>
    </source>
</evidence>
<sequence length="245" mass="27038">MPAFTFLLAVISGHERLRFTRVGIAKLLGTLLSIVGAMMLSIYPGPIVPIGQPKFHWKLFEGIALNRSGTGTKSNYLGPMLVMASALSWSIWSVIQAKVNHDYEATYSSTALMCFMASCLCLVIGFCVDHDQSDWSLISSGVRVISATYSGVFCSALSYFVMSWCIRRKGPFFVSIFNLLPIIIVAVLSWLLLGEKIFIGTIVGSTLIIFGLIMVLWGNWEQERTLTVEHLESQQENLSAPVDSV</sequence>
<dbReference type="GO" id="GO:0016020">
    <property type="term" value="C:membrane"/>
    <property type="evidence" value="ECO:0007669"/>
    <property type="project" value="UniProtKB-SubCell"/>
</dbReference>
<keyword evidence="4 6" id="KW-1133">Transmembrane helix</keyword>
<feature type="transmembrane region" description="Helical" evidence="6">
    <location>
        <begin position="172"/>
        <end position="191"/>
    </location>
</feature>
<dbReference type="PANTHER" id="PTHR31218">
    <property type="entry name" value="WAT1-RELATED PROTEIN"/>
    <property type="match status" value="1"/>
</dbReference>